<reference evidence="1" key="1">
    <citation type="submission" date="2022-07" db="EMBL/GenBank/DDBJ databases">
        <title>Phylogenomic reconstructions and comparative analyses of Kickxellomycotina fungi.</title>
        <authorList>
            <person name="Reynolds N.K."/>
            <person name="Stajich J.E."/>
            <person name="Barry K."/>
            <person name="Grigoriev I.V."/>
            <person name="Crous P."/>
            <person name="Smith M.E."/>
        </authorList>
    </citation>
    <scope>NUCLEOTIDE SEQUENCE</scope>
    <source>
        <strain evidence="1">NRRL 5244</strain>
    </source>
</reference>
<evidence type="ECO:0000313" key="2">
    <source>
        <dbReference type="Proteomes" id="UP001150603"/>
    </source>
</evidence>
<evidence type="ECO:0000313" key="1">
    <source>
        <dbReference type="EMBL" id="KAJ1939353.1"/>
    </source>
</evidence>
<name>A0ACC1J6C9_9FUNG</name>
<keyword evidence="2" id="KW-1185">Reference proteome</keyword>
<protein>
    <submittedName>
        <fullName evidence="1">Uncharacterized protein</fullName>
    </submittedName>
</protein>
<dbReference type="EMBL" id="JANBPW010002875">
    <property type="protein sequence ID" value="KAJ1939353.1"/>
    <property type="molecule type" value="Genomic_DNA"/>
</dbReference>
<feature type="non-terminal residue" evidence="1">
    <location>
        <position position="1"/>
    </location>
</feature>
<proteinExistence type="predicted"/>
<organism evidence="1 2">
    <name type="scientific">Linderina macrospora</name>
    <dbReference type="NCBI Taxonomy" id="4868"/>
    <lineage>
        <taxon>Eukaryota</taxon>
        <taxon>Fungi</taxon>
        <taxon>Fungi incertae sedis</taxon>
        <taxon>Zoopagomycota</taxon>
        <taxon>Kickxellomycotina</taxon>
        <taxon>Kickxellomycetes</taxon>
        <taxon>Kickxellales</taxon>
        <taxon>Kickxellaceae</taxon>
        <taxon>Linderina</taxon>
    </lineage>
</organism>
<dbReference type="Proteomes" id="UP001150603">
    <property type="component" value="Unassembled WGS sequence"/>
</dbReference>
<sequence>SYDNYRRSASPDHNDAGNEGGSRGYKRDRSGSRDRSGRHNHRDSRRRYAQPSHLGPSTEMPETDGQEQQPETAPEGIEFQVPSRFVGLVIGRKGENLRHIEQQHGVRVQVSADVDKRDPERRITVEGPLDRCEAAKQAVLETIERHVSSKEQGRSSQQPQFQQHQQQRGGRFDQGMPPMDPEDTVTVMVPSNRVGLIIGKGGESIRNIQAMSGARVQVQQDTDRGAPERPVHLIGTPEQIEIAQARIMEIVNGDNPMRGGGSGGDRGYPGNFQQQQQSQDGGYGGGRGGTAGSYDMPQDRFQQQPMQFQEQRATENMDIPAEAVGIVIGRGGETIKYLQQASGARIQIIQGQDRSAPFKPVTISGSPGACQRARQMIEEKVASVQVNSSLDFVVCGGA</sequence>
<gene>
    <name evidence="1" type="ORF">FBU59_004152</name>
</gene>
<comment type="caution">
    <text evidence="1">The sequence shown here is derived from an EMBL/GenBank/DDBJ whole genome shotgun (WGS) entry which is preliminary data.</text>
</comment>
<accession>A0ACC1J6C9</accession>